<keyword evidence="2" id="KW-0456">Lyase</keyword>
<evidence type="ECO:0000256" key="1">
    <source>
        <dbReference type="ARBA" id="ARBA00022729"/>
    </source>
</evidence>
<keyword evidence="6" id="KW-1185">Reference proteome</keyword>
<feature type="chain" id="PRO_5020342697" description="Alginate lyase domain-containing protein" evidence="3">
    <location>
        <begin position="19"/>
        <end position="364"/>
    </location>
</feature>
<sequence>MKNLLVIFLVLFSLTTNAQFVSMNSDEINGLKKLIKTDVGTKRQYLKLKALADSSINDMPAAVDTVFSEGRLANDPKKIKSLKALKDVDKMYALALAYKIEGEKAYLNKTKDLLLNWATVNRPMENPINDTKFERAFEAYDLVKNELTKIDNETIKSWLSFMAYKELNHPFFSKKKPGSPTSNWNSHRIKVIGMIAYAINDDSLKNFINTALPSQIATNLYADGSGMDFKERDALHYQVYTLEPLVKLAIVVNRATKKDFYHYVSVVGSSLQKSMEFLVPYTTGEKRHEEFVNSKTEFDKKRAQNKEANFIIGALYKPSHGLNLFAMATYFEPNYLKIVKDLEHSEEKYPNWDVVLNHIYGKVN</sequence>
<protein>
    <recommendedName>
        <fullName evidence="4">Alginate lyase domain-containing protein</fullName>
    </recommendedName>
</protein>
<evidence type="ECO:0000259" key="4">
    <source>
        <dbReference type="Pfam" id="PF05426"/>
    </source>
</evidence>
<name>A0A4R5MM36_9SPHI</name>
<dbReference type="InterPro" id="IPR008929">
    <property type="entry name" value="Chondroitin_lyas"/>
</dbReference>
<dbReference type="InterPro" id="IPR008397">
    <property type="entry name" value="Alginate_lyase_dom"/>
</dbReference>
<keyword evidence="1 3" id="KW-0732">Signal</keyword>
<dbReference type="Proteomes" id="UP000295668">
    <property type="component" value="Unassembled WGS sequence"/>
</dbReference>
<evidence type="ECO:0000313" key="6">
    <source>
        <dbReference type="Proteomes" id="UP000295668"/>
    </source>
</evidence>
<evidence type="ECO:0000313" key="5">
    <source>
        <dbReference type="EMBL" id="TDG36179.1"/>
    </source>
</evidence>
<dbReference type="GO" id="GO:0016829">
    <property type="term" value="F:lyase activity"/>
    <property type="evidence" value="ECO:0007669"/>
    <property type="project" value="UniProtKB-KW"/>
</dbReference>
<dbReference type="GO" id="GO:0042597">
    <property type="term" value="C:periplasmic space"/>
    <property type="evidence" value="ECO:0007669"/>
    <property type="project" value="InterPro"/>
</dbReference>
<feature type="signal peptide" evidence="3">
    <location>
        <begin position="1"/>
        <end position="18"/>
    </location>
</feature>
<dbReference type="EMBL" id="SJCY01000005">
    <property type="protein sequence ID" value="TDG36179.1"/>
    <property type="molecule type" value="Genomic_DNA"/>
</dbReference>
<dbReference type="RefSeq" id="WP_133262425.1">
    <property type="nucleotide sequence ID" value="NZ_SJCY01000005.1"/>
</dbReference>
<evidence type="ECO:0000256" key="2">
    <source>
        <dbReference type="ARBA" id="ARBA00023239"/>
    </source>
</evidence>
<evidence type="ECO:0000256" key="3">
    <source>
        <dbReference type="SAM" id="SignalP"/>
    </source>
</evidence>
<accession>A0A4R5MM36</accession>
<gene>
    <name evidence="5" type="ORF">EZJ43_09240</name>
</gene>
<feature type="domain" description="Alginate lyase" evidence="4">
    <location>
        <begin position="41"/>
        <end position="287"/>
    </location>
</feature>
<reference evidence="5 6" key="1">
    <citation type="submission" date="2019-02" db="EMBL/GenBank/DDBJ databases">
        <title>Pedobacter sp. nov., a novel speices isolated from soil of pinguins habitat in Antarcitica.</title>
        <authorList>
            <person name="He R.-H."/>
        </authorList>
    </citation>
    <scope>NUCLEOTIDE SEQUENCE [LARGE SCALE GENOMIC DNA]</scope>
    <source>
        <strain evidence="5 6">E01020</strain>
    </source>
</reference>
<dbReference type="AlphaFoldDB" id="A0A4R5MM36"/>
<comment type="caution">
    <text evidence="5">The sequence shown here is derived from an EMBL/GenBank/DDBJ whole genome shotgun (WGS) entry which is preliminary data.</text>
</comment>
<proteinExistence type="predicted"/>
<dbReference type="Gene3D" id="1.50.10.100">
    <property type="entry name" value="Chondroitin AC/alginate lyase"/>
    <property type="match status" value="1"/>
</dbReference>
<dbReference type="OrthoDB" id="1043373at2"/>
<dbReference type="Pfam" id="PF05426">
    <property type="entry name" value="Alginate_lyase"/>
    <property type="match status" value="1"/>
</dbReference>
<dbReference type="SUPFAM" id="SSF48230">
    <property type="entry name" value="Chondroitin AC/alginate lyase"/>
    <property type="match status" value="1"/>
</dbReference>
<organism evidence="5 6">
    <name type="scientific">Pedobacter changchengzhani</name>
    <dbReference type="NCBI Taxonomy" id="2529274"/>
    <lineage>
        <taxon>Bacteria</taxon>
        <taxon>Pseudomonadati</taxon>
        <taxon>Bacteroidota</taxon>
        <taxon>Sphingobacteriia</taxon>
        <taxon>Sphingobacteriales</taxon>
        <taxon>Sphingobacteriaceae</taxon>
        <taxon>Pedobacter</taxon>
    </lineage>
</organism>